<dbReference type="PANTHER" id="PTHR43441">
    <property type="entry name" value="RIBOSOMAL-PROTEIN-SERINE ACETYLTRANSFERASE"/>
    <property type="match status" value="1"/>
</dbReference>
<dbReference type="OrthoDB" id="41238at2759"/>
<dbReference type="PANTHER" id="PTHR43441:SF2">
    <property type="entry name" value="FAMILY ACETYLTRANSFERASE, PUTATIVE (AFU_ORTHOLOGUE AFUA_7G00850)-RELATED"/>
    <property type="match status" value="1"/>
</dbReference>
<dbReference type="GO" id="GO:1990189">
    <property type="term" value="F:protein N-terminal-serine acetyltransferase activity"/>
    <property type="evidence" value="ECO:0007669"/>
    <property type="project" value="TreeGrafter"/>
</dbReference>
<dbReference type="SUPFAM" id="SSF55729">
    <property type="entry name" value="Acyl-CoA N-acyltransferases (Nat)"/>
    <property type="match status" value="1"/>
</dbReference>
<accession>A0A081AQI1</accession>
<evidence type="ECO:0000313" key="3">
    <source>
        <dbReference type="Proteomes" id="UP000028582"/>
    </source>
</evidence>
<dbReference type="PROSITE" id="PS51186">
    <property type="entry name" value="GNAT"/>
    <property type="match status" value="1"/>
</dbReference>
<dbReference type="AlphaFoldDB" id="A0A081AQI1"/>
<gene>
    <name evidence="2" type="ORF">F444_04499</name>
</gene>
<dbReference type="InterPro" id="IPR000182">
    <property type="entry name" value="GNAT_dom"/>
</dbReference>
<dbReference type="GO" id="GO:0008999">
    <property type="term" value="F:protein-N-terminal-alanine acetyltransferase activity"/>
    <property type="evidence" value="ECO:0007669"/>
    <property type="project" value="TreeGrafter"/>
</dbReference>
<dbReference type="EMBL" id="ANJA01000908">
    <property type="protein sequence ID" value="ETO81142.1"/>
    <property type="molecule type" value="Genomic_DNA"/>
</dbReference>
<organism evidence="2 3">
    <name type="scientific">Phytophthora nicotianae P1976</name>
    <dbReference type="NCBI Taxonomy" id="1317066"/>
    <lineage>
        <taxon>Eukaryota</taxon>
        <taxon>Sar</taxon>
        <taxon>Stramenopiles</taxon>
        <taxon>Oomycota</taxon>
        <taxon>Peronosporomycetes</taxon>
        <taxon>Peronosporales</taxon>
        <taxon>Peronosporaceae</taxon>
        <taxon>Phytophthora</taxon>
    </lineage>
</organism>
<comment type="caution">
    <text evidence="2">The sequence shown here is derived from an EMBL/GenBank/DDBJ whole genome shotgun (WGS) entry which is preliminary data.</text>
</comment>
<protein>
    <recommendedName>
        <fullName evidence="1">N-acetyltransferase domain-containing protein</fullName>
    </recommendedName>
</protein>
<sequence>MTAVNKFGQPVGFALKDWNPPPFPDHAALKGYYCHLEPLKPGRHAQEIWTALSKDPDGARWTYMPYGPFSSFDEFEKWCVNAGHSQDPQFYAITVDGLAVGFISYLRIDPSHGVVEVGHVYYSLELAKTRAATEVIYLLAANAFQLGYRRLEWKCDSCNLPSRNAAARLGFTYEGLFRQVTVYKGRNRDTTWFSIIDNDWNGGLRSAFERWLDSNNFDEEGQQMLKLSELTAAFVCARS</sequence>
<dbReference type="InterPro" id="IPR051908">
    <property type="entry name" value="Ribosomal_N-acetyltransferase"/>
</dbReference>
<dbReference type="InterPro" id="IPR016181">
    <property type="entry name" value="Acyl_CoA_acyltransferase"/>
</dbReference>
<evidence type="ECO:0000259" key="1">
    <source>
        <dbReference type="PROSITE" id="PS51186"/>
    </source>
</evidence>
<name>A0A081AQI1_PHYNI</name>
<dbReference type="Pfam" id="PF13302">
    <property type="entry name" value="Acetyltransf_3"/>
    <property type="match status" value="1"/>
</dbReference>
<reference evidence="2 3" key="1">
    <citation type="submission" date="2013-11" db="EMBL/GenBank/DDBJ databases">
        <title>The Genome Sequence of Phytophthora parasitica P1976.</title>
        <authorList>
            <consortium name="The Broad Institute Genomics Platform"/>
            <person name="Russ C."/>
            <person name="Tyler B."/>
            <person name="Panabieres F."/>
            <person name="Shan W."/>
            <person name="Tripathy S."/>
            <person name="Grunwald N."/>
            <person name="Machado M."/>
            <person name="Johnson C.S."/>
            <person name="Walker B."/>
            <person name="Young S."/>
            <person name="Zeng Q."/>
            <person name="Gargeya S."/>
            <person name="Fitzgerald M."/>
            <person name="Haas B."/>
            <person name="Abouelleil A."/>
            <person name="Allen A.W."/>
            <person name="Alvarado L."/>
            <person name="Arachchi H.M."/>
            <person name="Berlin A.M."/>
            <person name="Chapman S.B."/>
            <person name="Gainer-Dewar J."/>
            <person name="Goldberg J."/>
            <person name="Griggs A."/>
            <person name="Gujja S."/>
            <person name="Hansen M."/>
            <person name="Howarth C."/>
            <person name="Imamovic A."/>
            <person name="Ireland A."/>
            <person name="Larimer J."/>
            <person name="McCowan C."/>
            <person name="Murphy C."/>
            <person name="Pearson M."/>
            <person name="Poon T.W."/>
            <person name="Priest M."/>
            <person name="Roberts A."/>
            <person name="Saif S."/>
            <person name="Shea T."/>
            <person name="Sisk P."/>
            <person name="Sykes S."/>
            <person name="Wortman J."/>
            <person name="Nusbaum C."/>
            <person name="Birren B."/>
        </authorList>
    </citation>
    <scope>NUCLEOTIDE SEQUENCE [LARGE SCALE GENOMIC DNA]</scope>
    <source>
        <strain evidence="2 3">P1976</strain>
    </source>
</reference>
<dbReference type="Proteomes" id="UP000028582">
    <property type="component" value="Unassembled WGS sequence"/>
</dbReference>
<evidence type="ECO:0000313" key="2">
    <source>
        <dbReference type="EMBL" id="ETO81142.1"/>
    </source>
</evidence>
<dbReference type="FunFam" id="3.40.630.30:FF:000047">
    <property type="entry name" value="Acetyltransferase, GNAT family"/>
    <property type="match status" value="1"/>
</dbReference>
<feature type="domain" description="N-acetyltransferase" evidence="1">
    <location>
        <begin position="46"/>
        <end position="189"/>
    </location>
</feature>
<proteinExistence type="predicted"/>
<dbReference type="Gene3D" id="3.40.630.30">
    <property type="match status" value="1"/>
</dbReference>